<protein>
    <recommendedName>
        <fullName evidence="4">TRAF-type domain-containing protein</fullName>
    </recommendedName>
</protein>
<dbReference type="Proteomes" id="UP000023152">
    <property type="component" value="Unassembled WGS sequence"/>
</dbReference>
<dbReference type="AlphaFoldDB" id="X6P8M0"/>
<feature type="coiled-coil region" evidence="1">
    <location>
        <begin position="183"/>
        <end position="210"/>
    </location>
</feature>
<name>X6P8M0_RETFI</name>
<comment type="caution">
    <text evidence="2">The sequence shown here is derived from an EMBL/GenBank/DDBJ whole genome shotgun (WGS) entry which is preliminary data.</text>
</comment>
<proteinExistence type="predicted"/>
<organism evidence="2 3">
    <name type="scientific">Reticulomyxa filosa</name>
    <dbReference type="NCBI Taxonomy" id="46433"/>
    <lineage>
        <taxon>Eukaryota</taxon>
        <taxon>Sar</taxon>
        <taxon>Rhizaria</taxon>
        <taxon>Retaria</taxon>
        <taxon>Foraminifera</taxon>
        <taxon>Monothalamids</taxon>
        <taxon>Reticulomyxidae</taxon>
        <taxon>Reticulomyxa</taxon>
    </lineage>
</organism>
<evidence type="ECO:0000256" key="1">
    <source>
        <dbReference type="SAM" id="Coils"/>
    </source>
</evidence>
<evidence type="ECO:0008006" key="4">
    <source>
        <dbReference type="Google" id="ProtNLM"/>
    </source>
</evidence>
<evidence type="ECO:0000313" key="2">
    <source>
        <dbReference type="EMBL" id="ETO33997.1"/>
    </source>
</evidence>
<keyword evidence="3" id="KW-1185">Reference proteome</keyword>
<accession>X6P8M0</accession>
<keyword evidence="1" id="KW-0175">Coiled coil</keyword>
<evidence type="ECO:0000313" key="3">
    <source>
        <dbReference type="Proteomes" id="UP000023152"/>
    </source>
</evidence>
<gene>
    <name evidence="2" type="ORF">RFI_03097</name>
</gene>
<reference evidence="2 3" key="1">
    <citation type="journal article" date="2013" name="Curr. Biol.">
        <title>The Genome of the Foraminiferan Reticulomyxa filosa.</title>
        <authorList>
            <person name="Glockner G."/>
            <person name="Hulsmann N."/>
            <person name="Schleicher M."/>
            <person name="Noegel A.A."/>
            <person name="Eichinger L."/>
            <person name="Gallinger C."/>
            <person name="Pawlowski J."/>
            <person name="Sierra R."/>
            <person name="Euteneuer U."/>
            <person name="Pillet L."/>
            <person name="Moustafa A."/>
            <person name="Platzer M."/>
            <person name="Groth M."/>
            <person name="Szafranski K."/>
            <person name="Schliwa M."/>
        </authorList>
    </citation>
    <scope>NUCLEOTIDE SEQUENCE [LARGE SCALE GENOMIC DNA]</scope>
</reference>
<sequence length="220" mass="25831">MMLLNVESEEKKSENQKETFSLSGCFPKEWVSLTNEPERLETLTCCLCNQIVNNGMELCCDEHENVDQVYLIGEECLQKYLKQNNGKCPIEQHDHCKFSQSRIVRKFASELLVICPRQFDLKKRQLNEEMKSREEEEENDTELISKSNCNFKGKIKDMKDHLDRSCNLIPIKQIIPSEIVNELNVMNKQIQDLQSQIKIMKENDNKKNKQIEQINVNNFI</sequence>
<dbReference type="EMBL" id="ASPP01002957">
    <property type="protein sequence ID" value="ETO33997.1"/>
    <property type="molecule type" value="Genomic_DNA"/>
</dbReference>